<name>A0ABY2KZ39_9LEPT</name>
<protein>
    <recommendedName>
        <fullName evidence="3">SIR2-like domain-containing protein</fullName>
    </recommendedName>
</protein>
<evidence type="ECO:0000313" key="1">
    <source>
        <dbReference type="EMBL" id="TGK45527.1"/>
    </source>
</evidence>
<organism evidence="1 2">
    <name type="scientific">Leptospira bouyouniensis</name>
    <dbReference type="NCBI Taxonomy" id="2484911"/>
    <lineage>
        <taxon>Bacteria</taxon>
        <taxon>Pseudomonadati</taxon>
        <taxon>Spirochaetota</taxon>
        <taxon>Spirochaetia</taxon>
        <taxon>Leptospirales</taxon>
        <taxon>Leptospiraceae</taxon>
        <taxon>Leptospira</taxon>
    </lineage>
</organism>
<evidence type="ECO:0000313" key="2">
    <source>
        <dbReference type="Proteomes" id="UP000297617"/>
    </source>
</evidence>
<proteinExistence type="predicted"/>
<comment type="caution">
    <text evidence="1">The sequence shown here is derived from an EMBL/GenBank/DDBJ whole genome shotgun (WGS) entry which is preliminary data.</text>
</comment>
<dbReference type="Proteomes" id="UP000297617">
    <property type="component" value="Unassembled WGS sequence"/>
</dbReference>
<gene>
    <name evidence="1" type="ORF">EHQ10_18950</name>
</gene>
<dbReference type="RefSeq" id="WP_135755060.1">
    <property type="nucleotide sequence ID" value="NZ_RQFD01000021.1"/>
</dbReference>
<evidence type="ECO:0008006" key="3">
    <source>
        <dbReference type="Google" id="ProtNLM"/>
    </source>
</evidence>
<sequence length="359" mass="40983">MRTLYLLGAGASAAESNIGFGDKRIPYIPTVIRFPEAIDFLLTSNLFPYFTVATGNYITNWLNKDIQKDLKLLKNGTISFGTPDTYAKSILLSHGPKSDEYWNTKRAISFVIQAIQIFTSVDPRYFQFFSALLNYENPKQASLNENIFIATWNYDLQLNQSLTSLLGVLPNGVLESKINFHGKKNNQSGLKKIFRINGYAGGVLVGKDGEHHQDFGGEVDSFYNTTERDIDRLDGLIKFYNSANAQKNEFFINFAWDKNEASRREISDLIELAKTIECLVVVGYSFPIYNRETDMQILENMKNLEKVYVQDKIDHTYKIKEYLRAAHSYNDDGLALLVKYESNCDQFLVPNELYAESSF</sequence>
<dbReference type="EMBL" id="RQFD01000021">
    <property type="protein sequence ID" value="TGK45527.1"/>
    <property type="molecule type" value="Genomic_DNA"/>
</dbReference>
<keyword evidence="2" id="KW-1185">Reference proteome</keyword>
<reference evidence="2" key="1">
    <citation type="journal article" date="2019" name="PLoS Negl. Trop. Dis.">
        <title>Revisiting the worldwide diversity of Leptospira species in the environment.</title>
        <authorList>
            <person name="Vincent A.T."/>
            <person name="Schiettekatte O."/>
            <person name="Bourhy P."/>
            <person name="Veyrier F.J."/>
            <person name="Picardeau M."/>
        </authorList>
    </citation>
    <scope>NUCLEOTIDE SEQUENCE [LARGE SCALE GENOMIC DNA]</scope>
    <source>
        <strain evidence="2">201800295</strain>
    </source>
</reference>
<accession>A0ABY2KZ39</accession>